<proteinExistence type="predicted"/>
<comment type="subcellular location">
    <subcellularLocation>
        <location evidence="1">Cell membrane</location>
        <topology evidence="1">Multi-pass membrane protein</topology>
    </subcellularLocation>
</comment>
<dbReference type="Pfam" id="PF01943">
    <property type="entry name" value="Polysacc_synt"/>
    <property type="match status" value="1"/>
</dbReference>
<gene>
    <name evidence="7" type="ORF">KF707C_17340</name>
</gene>
<evidence type="ECO:0000256" key="5">
    <source>
        <dbReference type="ARBA" id="ARBA00023136"/>
    </source>
</evidence>
<feature type="transmembrane region" description="Helical" evidence="6">
    <location>
        <begin position="263"/>
        <end position="285"/>
    </location>
</feature>
<feature type="transmembrane region" description="Helical" evidence="6">
    <location>
        <begin position="36"/>
        <end position="54"/>
    </location>
</feature>
<evidence type="ECO:0000313" key="8">
    <source>
        <dbReference type="Proteomes" id="UP000218554"/>
    </source>
</evidence>
<feature type="transmembrane region" description="Helical" evidence="6">
    <location>
        <begin position="469"/>
        <end position="490"/>
    </location>
</feature>
<keyword evidence="5 6" id="KW-0472">Membrane</keyword>
<dbReference type="InterPro" id="IPR050833">
    <property type="entry name" value="Poly_Biosynth_Transport"/>
</dbReference>
<organism evidence="7 8">
    <name type="scientific">Metapseudomonas furukawaii</name>
    <name type="common">Pseudomonas furukawaii</name>
    <dbReference type="NCBI Taxonomy" id="1149133"/>
    <lineage>
        <taxon>Bacteria</taxon>
        <taxon>Pseudomonadati</taxon>
        <taxon>Pseudomonadota</taxon>
        <taxon>Gammaproteobacteria</taxon>
        <taxon>Pseudomonadales</taxon>
        <taxon>Pseudomonadaceae</taxon>
        <taxon>Metapseudomonas</taxon>
    </lineage>
</organism>
<feature type="transmembrane region" description="Helical" evidence="6">
    <location>
        <begin position="88"/>
        <end position="108"/>
    </location>
</feature>
<keyword evidence="2" id="KW-1003">Cell membrane</keyword>
<reference evidence="7 8" key="2">
    <citation type="journal article" date="2017" name="Int. J. Syst. Evol. Microbiol.">
        <title>Pseudomonas furukawaii sp. nov., a polychlorinated biphenyl-degrading bacterium isolated from biphenyl-contaminated soil in Japan.</title>
        <authorList>
            <person name="Kimura N."/>
            <person name="Watanabe T."/>
            <person name="Suenaga H."/>
            <person name="Fujihara H."/>
            <person name="Futagami T."/>
            <person name="Goto M."/>
            <person name="Hanada S."/>
            <person name="Hirose J."/>
        </authorList>
    </citation>
    <scope>NUCLEOTIDE SEQUENCE [LARGE SCALE GENOMIC DNA]</scope>
    <source>
        <strain evidence="8">DSM 10086 / NBRC 110670 / KF707</strain>
    </source>
</reference>
<feature type="transmembrane region" description="Helical" evidence="6">
    <location>
        <begin position="12"/>
        <end position="30"/>
    </location>
</feature>
<evidence type="ECO:0000256" key="4">
    <source>
        <dbReference type="ARBA" id="ARBA00022989"/>
    </source>
</evidence>
<feature type="transmembrane region" description="Helical" evidence="6">
    <location>
        <begin position="184"/>
        <end position="205"/>
    </location>
</feature>
<dbReference type="EMBL" id="AP014862">
    <property type="protein sequence ID" value="BAU73422.1"/>
    <property type="molecule type" value="Genomic_DNA"/>
</dbReference>
<protein>
    <recommendedName>
        <fullName evidence="9">Polysaccharide biosynthesis protein</fullName>
    </recommendedName>
</protein>
<feature type="transmembrane region" description="Helical" evidence="6">
    <location>
        <begin position="346"/>
        <end position="365"/>
    </location>
</feature>
<feature type="transmembrane region" description="Helical" evidence="6">
    <location>
        <begin position="306"/>
        <end position="334"/>
    </location>
</feature>
<dbReference type="PANTHER" id="PTHR30250:SF26">
    <property type="entry name" value="PSMA PROTEIN"/>
    <property type="match status" value="1"/>
</dbReference>
<keyword evidence="4 6" id="KW-1133">Transmembrane helix</keyword>
<feature type="transmembrane region" description="Helical" evidence="6">
    <location>
        <begin position="434"/>
        <end position="457"/>
    </location>
</feature>
<dbReference type="InterPro" id="IPR002797">
    <property type="entry name" value="Polysacc_synth"/>
</dbReference>
<name>A0AAD1FEU4_METFU</name>
<evidence type="ECO:0000256" key="2">
    <source>
        <dbReference type="ARBA" id="ARBA00022475"/>
    </source>
</evidence>
<sequence>MSSLSKNIVFNYVGQFYVAFVGVLVLPFYLRFLGAEAYGLIGFFTLLQSCMQLLDMGMTPALSREVANARGIEGSAQQLKTLLRSLEVVFLSIAFATGIGIFLGRHWLSQEWLTIQELDVQLVSDCIGLMGVMLAFRCFSCLYRGGIEGFEQMVWLNQYNILFNTLRFPGALGVIWLADGSVLAFFIYQVIVSLVEVLAIRVKLYKLVPGSEGVAVKFSAAEIKRILPFAAGLAYTGGIWVLVTQLDKLLLSKYLSLKDYGYFSLVATLSAAILLLSGPVSRAILPRMTILLSQNKEQEMIALYRTATRFVVCIVAPVTLVMSFFSYEIIYIWTGDSDAARWIEPVWPLFALGNGLLAIGAFQYYLQYAHGKLGLHIKYNTVSAAVSIPLIVYAAMNYGAIGVGYVWLGFRALSLLLWTPYVHKVFAPGINRKWFFKDVLPALIAATAGAALSFFLARDLFSESRVLGSTLIAVSTAVSFGCAVLIAFFGKIKGMLRERF</sequence>
<feature type="transmembrane region" description="Helical" evidence="6">
    <location>
        <begin position="402"/>
        <end position="422"/>
    </location>
</feature>
<dbReference type="AlphaFoldDB" id="A0AAD1FEU4"/>
<feature type="transmembrane region" description="Helical" evidence="6">
    <location>
        <begin position="226"/>
        <end position="243"/>
    </location>
</feature>
<dbReference type="PANTHER" id="PTHR30250">
    <property type="entry name" value="PST FAMILY PREDICTED COLANIC ACID TRANSPORTER"/>
    <property type="match status" value="1"/>
</dbReference>
<evidence type="ECO:0000256" key="6">
    <source>
        <dbReference type="SAM" id="Phobius"/>
    </source>
</evidence>
<dbReference type="RefSeq" id="WP_003451295.1">
    <property type="nucleotide sequence ID" value="NZ_AJMR01000130.1"/>
</dbReference>
<keyword evidence="3 6" id="KW-0812">Transmembrane</keyword>
<reference evidence="8" key="1">
    <citation type="submission" date="2015-05" db="EMBL/GenBank/DDBJ databases">
        <title>Draft genome sequencing of a biphenyl-degrading bacterium, Pseudomonas balearica KF707 (=NBRC110670).</title>
        <authorList>
            <person name="Kimura N."/>
            <person name="Hirose J."/>
            <person name="Watanabe T."/>
            <person name="Suenaga H."/>
            <person name="Fujihara H."/>
            <person name="Noguchi M."/>
            <person name="Hashimoto M."/>
            <person name="Shimodaira J."/>
            <person name="Tsuchikane K."/>
            <person name="Hosoyama A."/>
            <person name="Yamazoe A."/>
            <person name="Fujita N."/>
            <person name="Furukawa K."/>
        </authorList>
    </citation>
    <scope>NUCLEOTIDE SEQUENCE [LARGE SCALE GENOMIC DNA]</scope>
    <source>
        <strain evidence="8">DSM 10086 / NBRC 110670 / KF707</strain>
    </source>
</reference>
<dbReference type="KEGG" id="pfuw:KF707C_17340"/>
<accession>A0AAD1FEU4</accession>
<dbReference type="Proteomes" id="UP000218554">
    <property type="component" value="Chromosome"/>
</dbReference>
<dbReference type="GO" id="GO:0005886">
    <property type="term" value="C:plasma membrane"/>
    <property type="evidence" value="ECO:0007669"/>
    <property type="project" value="UniProtKB-SubCell"/>
</dbReference>
<feature type="transmembrane region" description="Helical" evidence="6">
    <location>
        <begin position="377"/>
        <end position="396"/>
    </location>
</feature>
<evidence type="ECO:0000313" key="7">
    <source>
        <dbReference type="EMBL" id="BAU73422.1"/>
    </source>
</evidence>
<evidence type="ECO:0000256" key="1">
    <source>
        <dbReference type="ARBA" id="ARBA00004651"/>
    </source>
</evidence>
<evidence type="ECO:0008006" key="9">
    <source>
        <dbReference type="Google" id="ProtNLM"/>
    </source>
</evidence>
<keyword evidence="8" id="KW-1185">Reference proteome</keyword>
<evidence type="ECO:0000256" key="3">
    <source>
        <dbReference type="ARBA" id="ARBA00022692"/>
    </source>
</evidence>